<dbReference type="Pfam" id="PF00023">
    <property type="entry name" value="Ank"/>
    <property type="match status" value="1"/>
</dbReference>
<dbReference type="InterPro" id="IPR050889">
    <property type="entry name" value="Dendritic_Spine_Reg/Scaffold"/>
</dbReference>
<feature type="compositionally biased region" description="Basic and acidic residues" evidence="4">
    <location>
        <begin position="1"/>
        <end position="15"/>
    </location>
</feature>
<dbReference type="Proteomes" id="UP001378592">
    <property type="component" value="Unassembled WGS sequence"/>
</dbReference>
<reference evidence="5 6" key="1">
    <citation type="submission" date="2024-03" db="EMBL/GenBank/DDBJ databases">
        <title>The genome assembly and annotation of the cricket Gryllus longicercus Weissman &amp; Gray.</title>
        <authorList>
            <person name="Szrajer S."/>
            <person name="Gray D."/>
            <person name="Ylla G."/>
        </authorList>
    </citation>
    <scope>NUCLEOTIDE SEQUENCE [LARGE SCALE GENOMIC DNA]</scope>
    <source>
        <strain evidence="5">DAG 2021-001</strain>
        <tissue evidence="5">Whole body minus gut</tissue>
    </source>
</reference>
<accession>A0AAN9Z2V6</accession>
<evidence type="ECO:0000256" key="3">
    <source>
        <dbReference type="PROSITE-ProRule" id="PRU00023"/>
    </source>
</evidence>
<dbReference type="InterPro" id="IPR036770">
    <property type="entry name" value="Ankyrin_rpt-contain_sf"/>
</dbReference>
<dbReference type="SMART" id="SM00248">
    <property type="entry name" value="ANK"/>
    <property type="match status" value="3"/>
</dbReference>
<proteinExistence type="predicted"/>
<evidence type="ECO:0000313" key="6">
    <source>
        <dbReference type="Proteomes" id="UP001378592"/>
    </source>
</evidence>
<feature type="repeat" description="ANK" evidence="3">
    <location>
        <begin position="130"/>
        <end position="162"/>
    </location>
</feature>
<dbReference type="AlphaFoldDB" id="A0AAN9Z2V6"/>
<dbReference type="SUPFAM" id="SSF48403">
    <property type="entry name" value="Ankyrin repeat"/>
    <property type="match status" value="1"/>
</dbReference>
<evidence type="ECO:0000313" key="5">
    <source>
        <dbReference type="EMBL" id="KAK7794168.1"/>
    </source>
</evidence>
<dbReference type="PROSITE" id="PS50297">
    <property type="entry name" value="ANK_REP_REGION"/>
    <property type="match status" value="1"/>
</dbReference>
<dbReference type="EMBL" id="JAZDUA010000344">
    <property type="protein sequence ID" value="KAK7794168.1"/>
    <property type="molecule type" value="Genomic_DNA"/>
</dbReference>
<dbReference type="Pfam" id="PF12796">
    <property type="entry name" value="Ank_2"/>
    <property type="match status" value="1"/>
</dbReference>
<name>A0AAN9Z2V6_9ORTH</name>
<keyword evidence="2 3" id="KW-0040">ANK repeat</keyword>
<dbReference type="PANTHER" id="PTHR24166">
    <property type="entry name" value="ROLLING PEBBLES, ISOFORM B"/>
    <property type="match status" value="1"/>
</dbReference>
<dbReference type="PANTHER" id="PTHR24166:SF48">
    <property type="entry name" value="PROTEIN VAPYRIN"/>
    <property type="match status" value="1"/>
</dbReference>
<keyword evidence="6" id="KW-1185">Reference proteome</keyword>
<dbReference type="InterPro" id="IPR002110">
    <property type="entry name" value="Ankyrin_rpt"/>
</dbReference>
<gene>
    <name evidence="5" type="ORF">R5R35_005368</name>
</gene>
<feature type="region of interest" description="Disordered" evidence="4">
    <location>
        <begin position="1"/>
        <end position="52"/>
    </location>
</feature>
<feature type="repeat" description="ANK" evidence="3">
    <location>
        <begin position="163"/>
        <end position="195"/>
    </location>
</feature>
<organism evidence="5 6">
    <name type="scientific">Gryllus longicercus</name>
    <dbReference type="NCBI Taxonomy" id="2509291"/>
    <lineage>
        <taxon>Eukaryota</taxon>
        <taxon>Metazoa</taxon>
        <taxon>Ecdysozoa</taxon>
        <taxon>Arthropoda</taxon>
        <taxon>Hexapoda</taxon>
        <taxon>Insecta</taxon>
        <taxon>Pterygota</taxon>
        <taxon>Neoptera</taxon>
        <taxon>Polyneoptera</taxon>
        <taxon>Orthoptera</taxon>
        <taxon>Ensifera</taxon>
        <taxon>Gryllidea</taxon>
        <taxon>Grylloidea</taxon>
        <taxon>Gryllidae</taxon>
        <taxon>Gryllinae</taxon>
        <taxon>Gryllus</taxon>
    </lineage>
</organism>
<dbReference type="Gene3D" id="1.25.40.20">
    <property type="entry name" value="Ankyrin repeat-containing domain"/>
    <property type="match status" value="3"/>
</dbReference>
<protein>
    <recommendedName>
        <fullName evidence="7">Ankyrin repeat family A protein 2</fullName>
    </recommendedName>
</protein>
<evidence type="ECO:0008006" key="7">
    <source>
        <dbReference type="Google" id="ProtNLM"/>
    </source>
</evidence>
<comment type="caution">
    <text evidence="5">The sequence shown here is derived from an EMBL/GenBank/DDBJ whole genome shotgun (WGS) entry which is preliminary data.</text>
</comment>
<evidence type="ECO:0000256" key="4">
    <source>
        <dbReference type="SAM" id="MobiDB-lite"/>
    </source>
</evidence>
<feature type="repeat" description="ANK" evidence="3">
    <location>
        <begin position="196"/>
        <end position="228"/>
    </location>
</feature>
<evidence type="ECO:0000256" key="2">
    <source>
        <dbReference type="ARBA" id="ARBA00023043"/>
    </source>
</evidence>
<sequence>MSNNAKKEVIVKQDVDSSPEPPAELSSDDSKNKNVPGDSKTPSLPGGKVSSRLNDLRLRWPGSWQDGSRKSAFQPYKPTTVLTNLQRGNIPTETPIPEQTDVGFHHRAGQGEITELDIQQESDVDVLDSSGLSALMWASAYGQVPTVQLLLRHKASVDRQGKEGETALLYAAAGGHSDVVRILLTEGANVNHADDVGNTALMYAAYGDHPHCTNELLLRGADLTLFNLNGDSAYGLTVQKGSSLAQAVIENFLLTLLS</sequence>
<keyword evidence="1" id="KW-0677">Repeat</keyword>
<evidence type="ECO:0000256" key="1">
    <source>
        <dbReference type="ARBA" id="ARBA00022737"/>
    </source>
</evidence>
<dbReference type="PROSITE" id="PS50088">
    <property type="entry name" value="ANK_REPEAT"/>
    <property type="match status" value="3"/>
</dbReference>